<dbReference type="EC" id="3.2.1.26" evidence="4"/>
<feature type="domain" description="Glycosyl hydrolase family 32 N-terminal" evidence="6">
    <location>
        <begin position="51"/>
        <end position="347"/>
    </location>
</feature>
<dbReference type="InterPro" id="IPR013320">
    <property type="entry name" value="ConA-like_dom_sf"/>
</dbReference>
<dbReference type="InterPro" id="IPR013189">
    <property type="entry name" value="Glyco_hydro_32_C"/>
</dbReference>
<evidence type="ECO:0000259" key="6">
    <source>
        <dbReference type="Pfam" id="PF00251"/>
    </source>
</evidence>
<dbReference type="PANTHER" id="PTHR43101">
    <property type="entry name" value="BETA-FRUCTOSIDASE"/>
    <property type="match status" value="1"/>
</dbReference>
<dbReference type="PANTHER" id="PTHR43101:SF1">
    <property type="entry name" value="BETA-FRUCTOSIDASE"/>
    <property type="match status" value="1"/>
</dbReference>
<feature type="domain" description="Glycosyl hydrolase family 32 C-terminal" evidence="7">
    <location>
        <begin position="382"/>
        <end position="466"/>
    </location>
</feature>
<dbReference type="Pfam" id="PF08244">
    <property type="entry name" value="Glyco_hydro_32C"/>
    <property type="match status" value="1"/>
</dbReference>
<dbReference type="SMART" id="SM00640">
    <property type="entry name" value="Glyco_32"/>
    <property type="match status" value="1"/>
</dbReference>
<dbReference type="Proteomes" id="UP001153292">
    <property type="component" value="Chromosome 10"/>
</dbReference>
<gene>
    <name evidence="8" type="ORF">CHILSU_LOCUS1204</name>
</gene>
<comment type="catalytic activity">
    <reaction evidence="4">
        <text>Hydrolysis of terminal non-reducing beta-D-fructofuranoside residues in beta-D-fructofuranosides.</text>
        <dbReference type="EC" id="3.2.1.26"/>
    </reaction>
</comment>
<sequence>MAFSRTPIVIFCIVIAVKANLIKQQGDIAVIEEYIQSKKSEINHRFKLHYHVTPPVGWMNDPNGFSYYKGEYHLFYQFYPYESKWGPMHWGHVSSPDLVEWKQLPTALVPEEEMCFSGSAVADGDNLVLMYTGRINLEDDLYYESQYIAYSNDGIVYNKYEGNPVLASAPNNSPDFRDPKVWKHEEYWYVIIGSKTEDDRGRVLLYRSPDMKNWDFLSVIGESNGSMGYMWECPDFFELDGKFVVLFSPQGIEPQGDRYKNIHQTGYMIGSFDYETFEFVPEVDFKEIDFGHDFYASQTMEWNGKRFLIAWFNSWDVPYPEGEDGWTGAMTMVREINLVGDTIIQKPLESMLKLRERNIWTGDLKSMESVDFEKTGEVIINGDLSQKIELLLEGSDGGESAWLRWDPEVGKVGVDRGVAEDVRQMEWVPIDSTSWRLFLDASSLELFCGEGEVVFSSRVYPDGNWRLTNLSPQNLDVEAYHLRRSIDE</sequence>
<evidence type="ECO:0000313" key="8">
    <source>
        <dbReference type="EMBL" id="CAH0398095.1"/>
    </source>
</evidence>
<name>A0ABN8AR47_CHISP</name>
<evidence type="ECO:0000256" key="3">
    <source>
        <dbReference type="ARBA" id="ARBA00023295"/>
    </source>
</evidence>
<feature type="signal peptide" evidence="5">
    <location>
        <begin position="1"/>
        <end position="19"/>
    </location>
</feature>
<evidence type="ECO:0000259" key="7">
    <source>
        <dbReference type="Pfam" id="PF08244"/>
    </source>
</evidence>
<dbReference type="SUPFAM" id="SSF49899">
    <property type="entry name" value="Concanavalin A-like lectins/glucanases"/>
    <property type="match status" value="1"/>
</dbReference>
<comment type="similarity">
    <text evidence="1 4">Belongs to the glycosyl hydrolase 32 family.</text>
</comment>
<dbReference type="InterPro" id="IPR018053">
    <property type="entry name" value="Glyco_hydro_32_AS"/>
</dbReference>
<dbReference type="InterPro" id="IPR023296">
    <property type="entry name" value="Glyco_hydro_beta-prop_sf"/>
</dbReference>
<reference evidence="8" key="1">
    <citation type="submission" date="2021-12" db="EMBL/GenBank/DDBJ databases">
        <authorList>
            <person name="King R."/>
        </authorList>
    </citation>
    <scope>NUCLEOTIDE SEQUENCE</scope>
</reference>
<evidence type="ECO:0000256" key="5">
    <source>
        <dbReference type="SAM" id="SignalP"/>
    </source>
</evidence>
<keyword evidence="2 4" id="KW-0378">Hydrolase</keyword>
<dbReference type="PROSITE" id="PS00609">
    <property type="entry name" value="GLYCOSYL_HYDROL_F32"/>
    <property type="match status" value="1"/>
</dbReference>
<dbReference type="Gene3D" id="2.115.10.20">
    <property type="entry name" value="Glycosyl hydrolase domain, family 43"/>
    <property type="match status" value="1"/>
</dbReference>
<feature type="chain" id="PRO_5046886910" description="Sucrose-6-phosphate hydrolase" evidence="5">
    <location>
        <begin position="20"/>
        <end position="488"/>
    </location>
</feature>
<dbReference type="SUPFAM" id="SSF75005">
    <property type="entry name" value="Arabinanase/levansucrase/invertase"/>
    <property type="match status" value="1"/>
</dbReference>
<dbReference type="InterPro" id="IPR006232">
    <property type="entry name" value="Suc6P_hydrolase"/>
</dbReference>
<evidence type="ECO:0000256" key="1">
    <source>
        <dbReference type="ARBA" id="ARBA00009902"/>
    </source>
</evidence>
<dbReference type="NCBIfam" id="TIGR01322">
    <property type="entry name" value="scrB_fam"/>
    <property type="match status" value="1"/>
</dbReference>
<accession>A0ABN8AR47</accession>
<dbReference type="EMBL" id="OU963903">
    <property type="protein sequence ID" value="CAH0398095.1"/>
    <property type="molecule type" value="Genomic_DNA"/>
</dbReference>
<keyword evidence="3 4" id="KW-0326">Glycosidase</keyword>
<evidence type="ECO:0000256" key="4">
    <source>
        <dbReference type="RuleBase" id="RU362110"/>
    </source>
</evidence>
<protein>
    <recommendedName>
        <fullName evidence="4">Sucrose-6-phosphate hydrolase</fullName>
        <ecNumber evidence="4">3.2.1.26</ecNumber>
    </recommendedName>
</protein>
<dbReference type="InterPro" id="IPR001362">
    <property type="entry name" value="Glyco_hydro_32"/>
</dbReference>
<dbReference type="InterPro" id="IPR013148">
    <property type="entry name" value="Glyco_hydro_32_N"/>
</dbReference>
<evidence type="ECO:0000313" key="9">
    <source>
        <dbReference type="Proteomes" id="UP001153292"/>
    </source>
</evidence>
<dbReference type="InterPro" id="IPR051214">
    <property type="entry name" value="GH32_Enzymes"/>
</dbReference>
<proteinExistence type="inferred from homology"/>
<dbReference type="Pfam" id="PF00251">
    <property type="entry name" value="Glyco_hydro_32N"/>
    <property type="match status" value="1"/>
</dbReference>
<dbReference type="CDD" id="cd18623">
    <property type="entry name" value="GH32_ScrB-like"/>
    <property type="match status" value="1"/>
</dbReference>
<evidence type="ECO:0000256" key="2">
    <source>
        <dbReference type="ARBA" id="ARBA00022801"/>
    </source>
</evidence>
<organism evidence="8 9">
    <name type="scientific">Chilo suppressalis</name>
    <name type="common">Asiatic rice borer moth</name>
    <dbReference type="NCBI Taxonomy" id="168631"/>
    <lineage>
        <taxon>Eukaryota</taxon>
        <taxon>Metazoa</taxon>
        <taxon>Ecdysozoa</taxon>
        <taxon>Arthropoda</taxon>
        <taxon>Hexapoda</taxon>
        <taxon>Insecta</taxon>
        <taxon>Pterygota</taxon>
        <taxon>Neoptera</taxon>
        <taxon>Endopterygota</taxon>
        <taxon>Lepidoptera</taxon>
        <taxon>Glossata</taxon>
        <taxon>Ditrysia</taxon>
        <taxon>Pyraloidea</taxon>
        <taxon>Crambidae</taxon>
        <taxon>Crambinae</taxon>
        <taxon>Chilo</taxon>
    </lineage>
</organism>
<dbReference type="Gene3D" id="2.60.120.560">
    <property type="entry name" value="Exo-inulinase, domain 1"/>
    <property type="match status" value="1"/>
</dbReference>
<keyword evidence="9" id="KW-1185">Reference proteome</keyword>
<keyword evidence="5" id="KW-0732">Signal</keyword>